<comment type="similarity">
    <text evidence="1">Belongs to the PPR family. P subfamily.</text>
</comment>
<dbReference type="PROSITE" id="PS51375">
    <property type="entry name" value="PPR"/>
    <property type="match status" value="4"/>
</dbReference>
<feature type="repeat" description="PPR" evidence="3">
    <location>
        <begin position="347"/>
        <end position="381"/>
    </location>
</feature>
<dbReference type="InterPro" id="IPR002885">
    <property type="entry name" value="PPR_rpt"/>
</dbReference>
<evidence type="ECO:0000313" key="4">
    <source>
        <dbReference type="EMBL" id="RWR92862.1"/>
    </source>
</evidence>
<dbReference type="Pfam" id="PF13041">
    <property type="entry name" value="PPR_2"/>
    <property type="match status" value="2"/>
</dbReference>
<comment type="caution">
    <text evidence="4">The sequence shown here is derived from an EMBL/GenBank/DDBJ whole genome shotgun (WGS) entry which is preliminary data.</text>
</comment>
<reference evidence="4 5" key="1">
    <citation type="journal article" date="2019" name="Nat. Plants">
        <title>Stout camphor tree genome fills gaps in understanding of flowering plant genome evolution.</title>
        <authorList>
            <person name="Chaw S.M."/>
            <person name="Liu Y.C."/>
            <person name="Wu Y.W."/>
            <person name="Wang H.Y."/>
            <person name="Lin C.I."/>
            <person name="Wu C.S."/>
            <person name="Ke H.M."/>
            <person name="Chang L.Y."/>
            <person name="Hsu C.Y."/>
            <person name="Yang H.T."/>
            <person name="Sudianto E."/>
            <person name="Hsu M.H."/>
            <person name="Wu K.P."/>
            <person name="Wang L.N."/>
            <person name="Leebens-Mack J.H."/>
            <person name="Tsai I.J."/>
        </authorList>
    </citation>
    <scope>NUCLEOTIDE SEQUENCE [LARGE SCALE GENOMIC DNA]</scope>
    <source>
        <strain evidence="5">cv. Chaw 1501</strain>
        <tissue evidence="4">Young leaves</tissue>
    </source>
</reference>
<feature type="repeat" description="PPR" evidence="3">
    <location>
        <begin position="311"/>
        <end position="345"/>
    </location>
</feature>
<evidence type="ECO:0000256" key="3">
    <source>
        <dbReference type="PROSITE-ProRule" id="PRU00708"/>
    </source>
</evidence>
<dbReference type="PANTHER" id="PTHR47939">
    <property type="entry name" value="MEMBRANE-ASSOCIATED SALT-INDUCIBLE PROTEIN-LIKE"/>
    <property type="match status" value="1"/>
</dbReference>
<dbReference type="InterPro" id="IPR011990">
    <property type="entry name" value="TPR-like_helical_dom_sf"/>
</dbReference>
<dbReference type="Proteomes" id="UP000283530">
    <property type="component" value="Unassembled WGS sequence"/>
</dbReference>
<protein>
    <submittedName>
        <fullName evidence="4">Pentatricopeptide repeat-containing protein, mitochondrial-like protein</fullName>
    </submittedName>
</protein>
<gene>
    <name evidence="4" type="ORF">CKAN_02208900</name>
</gene>
<dbReference type="NCBIfam" id="TIGR00756">
    <property type="entry name" value="PPR"/>
    <property type="match status" value="2"/>
</dbReference>
<dbReference type="EMBL" id="QPKB01000009">
    <property type="protein sequence ID" value="RWR92862.1"/>
    <property type="molecule type" value="Genomic_DNA"/>
</dbReference>
<keyword evidence="5" id="KW-1185">Reference proteome</keyword>
<dbReference type="InterPro" id="IPR050667">
    <property type="entry name" value="PPR-containing_protein"/>
</dbReference>
<evidence type="ECO:0000313" key="5">
    <source>
        <dbReference type="Proteomes" id="UP000283530"/>
    </source>
</evidence>
<feature type="repeat" description="PPR" evidence="3">
    <location>
        <begin position="241"/>
        <end position="275"/>
    </location>
</feature>
<feature type="repeat" description="PPR" evidence="3">
    <location>
        <begin position="276"/>
        <end position="310"/>
    </location>
</feature>
<proteinExistence type="inferred from homology"/>
<keyword evidence="2" id="KW-0677">Repeat</keyword>
<organism evidence="4 5">
    <name type="scientific">Cinnamomum micranthum f. kanehirae</name>
    <dbReference type="NCBI Taxonomy" id="337451"/>
    <lineage>
        <taxon>Eukaryota</taxon>
        <taxon>Viridiplantae</taxon>
        <taxon>Streptophyta</taxon>
        <taxon>Embryophyta</taxon>
        <taxon>Tracheophyta</taxon>
        <taxon>Spermatophyta</taxon>
        <taxon>Magnoliopsida</taxon>
        <taxon>Magnoliidae</taxon>
        <taxon>Laurales</taxon>
        <taxon>Lauraceae</taxon>
        <taxon>Cinnamomum</taxon>
    </lineage>
</organism>
<dbReference type="AlphaFoldDB" id="A0A3S3R1A0"/>
<dbReference type="STRING" id="337451.A0A3S3R1A0"/>
<evidence type="ECO:0000256" key="1">
    <source>
        <dbReference type="ARBA" id="ARBA00007626"/>
    </source>
</evidence>
<dbReference type="OrthoDB" id="185373at2759"/>
<accession>A0A3S3R1A0</accession>
<dbReference type="Pfam" id="PF01535">
    <property type="entry name" value="PPR"/>
    <property type="match status" value="2"/>
</dbReference>
<evidence type="ECO:0000256" key="2">
    <source>
        <dbReference type="ARBA" id="ARBA00022737"/>
    </source>
</evidence>
<dbReference type="Gene3D" id="1.25.40.10">
    <property type="entry name" value="Tetratricopeptide repeat domain"/>
    <property type="match status" value="3"/>
</dbReference>
<dbReference type="PANTHER" id="PTHR47939:SF11">
    <property type="entry name" value="TETRATRICOPEPTIDE-LIKE HELICAL DOMAIN SUPERFAMILY"/>
    <property type="match status" value="1"/>
</dbReference>
<name>A0A3S3R1A0_9MAGN</name>
<sequence length="430" mass="47885">MTKLPLSAKTLQLPSFHALPFLSSSRKTLAPSMAALLRNPKISISRCFFSTISSPSSEKPSIPYRSIKSIIRSESDPEKIAEIFQNHSDSSRFRRDRPLFDLSVRKLARFRRPDLVERVLEHLKSFAGASASNTEGFWIRIMKLYSDSGMVDQAVRTFDQMAEIGCDRTQKSLCALLTAFLSNGQFNRVHDCFAETPKKIGVSPNVAAYNLVLKAFVAEKSLAPARSLVANMEKELGVIPDLASYNILLGGYLELGDESGFNEILKELSLKGFNPNVVTYNHRILFHCSKNESFKAKELLEVMDSKGIKPNSASFNVVIDGFCKEGDIVSAKSVFESMRGCEYLLPNSTAYAMMIRNLVEKGEFELALDLCKESLRRKWVPPFESMVGLVKGLVKNSKVDEAKAVVESMKKKLTGRAVGTWMKVEAALPL</sequence>